<reference evidence="1 2" key="1">
    <citation type="submission" date="2017-09" db="EMBL/GenBank/DDBJ databases">
        <authorList>
            <person name="Ehlers B."/>
            <person name="Leendertz F.H."/>
        </authorList>
    </citation>
    <scope>NUCLEOTIDE SEQUENCE [LARGE SCALE GENOMIC DNA]</scope>
    <source>
        <strain evidence="1 2">CGMCC 1.12662</strain>
    </source>
</reference>
<name>A0A285IEW0_9RHOB</name>
<accession>A0A285IEW0</accession>
<sequence length="53" mass="5806">MADEKLSLEDLLVRLEEKGVTLAEDEQAAALAAARDLRRRAALLAQQRGQADD</sequence>
<dbReference type="AlphaFoldDB" id="A0A285IEW0"/>
<evidence type="ECO:0000313" key="1">
    <source>
        <dbReference type="EMBL" id="SNY46520.1"/>
    </source>
</evidence>
<evidence type="ECO:0000313" key="2">
    <source>
        <dbReference type="Proteomes" id="UP000231655"/>
    </source>
</evidence>
<dbReference type="RefSeq" id="WP_157791738.1">
    <property type="nucleotide sequence ID" value="NZ_OBEA01000002.1"/>
</dbReference>
<protein>
    <submittedName>
        <fullName evidence="1">Uncharacterized protein</fullName>
    </submittedName>
</protein>
<organism evidence="1 2">
    <name type="scientific">Pseudooceanicola antarcticus</name>
    <dbReference type="NCBI Taxonomy" id="1247613"/>
    <lineage>
        <taxon>Bacteria</taxon>
        <taxon>Pseudomonadati</taxon>
        <taxon>Pseudomonadota</taxon>
        <taxon>Alphaproteobacteria</taxon>
        <taxon>Rhodobacterales</taxon>
        <taxon>Paracoccaceae</taxon>
        <taxon>Pseudooceanicola</taxon>
    </lineage>
</organism>
<dbReference type="Proteomes" id="UP000231655">
    <property type="component" value="Unassembled WGS sequence"/>
</dbReference>
<proteinExistence type="predicted"/>
<dbReference type="EMBL" id="OBEA01000002">
    <property type="protein sequence ID" value="SNY46520.1"/>
    <property type="molecule type" value="Genomic_DNA"/>
</dbReference>
<gene>
    <name evidence="1" type="ORF">SAMN06297129_0979</name>
</gene>